<name>A0ABW5A5M9_9RHOB</name>
<evidence type="ECO:0000259" key="9">
    <source>
        <dbReference type="PROSITE" id="PS51007"/>
    </source>
</evidence>
<evidence type="ECO:0000313" key="10">
    <source>
        <dbReference type="EMBL" id="MFD2173478.1"/>
    </source>
</evidence>
<keyword evidence="3 6" id="KW-0479">Metal-binding</keyword>
<proteinExistence type="predicted"/>
<keyword evidence="4" id="KW-0249">Electron transport</keyword>
<keyword evidence="1" id="KW-0813">Transport</keyword>
<dbReference type="PANTHER" id="PTHR11961">
    <property type="entry name" value="CYTOCHROME C"/>
    <property type="match status" value="1"/>
</dbReference>
<comment type="caution">
    <text evidence="10">The sequence shown here is derived from an EMBL/GenBank/DDBJ whole genome shotgun (WGS) entry which is preliminary data.</text>
</comment>
<dbReference type="EMBL" id="JBHUIX010000005">
    <property type="protein sequence ID" value="MFD2173478.1"/>
    <property type="molecule type" value="Genomic_DNA"/>
</dbReference>
<dbReference type="InterPro" id="IPR009056">
    <property type="entry name" value="Cyt_c-like_dom"/>
</dbReference>
<evidence type="ECO:0000313" key="11">
    <source>
        <dbReference type="Proteomes" id="UP001597413"/>
    </source>
</evidence>
<reference evidence="11" key="1">
    <citation type="journal article" date="2019" name="Int. J. Syst. Evol. Microbiol.">
        <title>The Global Catalogue of Microorganisms (GCM) 10K type strain sequencing project: providing services to taxonomists for standard genome sequencing and annotation.</title>
        <authorList>
            <consortium name="The Broad Institute Genomics Platform"/>
            <consortium name="The Broad Institute Genome Sequencing Center for Infectious Disease"/>
            <person name="Wu L."/>
            <person name="Ma J."/>
        </authorList>
    </citation>
    <scope>NUCLEOTIDE SEQUENCE [LARGE SCALE GENOMIC DNA]</scope>
    <source>
        <strain evidence="11">CCUG 55131</strain>
    </source>
</reference>
<evidence type="ECO:0000256" key="1">
    <source>
        <dbReference type="ARBA" id="ARBA00022448"/>
    </source>
</evidence>
<evidence type="ECO:0000256" key="2">
    <source>
        <dbReference type="ARBA" id="ARBA00022617"/>
    </source>
</evidence>
<keyword evidence="8" id="KW-0812">Transmembrane</keyword>
<dbReference type="SUPFAM" id="SSF46626">
    <property type="entry name" value="Cytochrome c"/>
    <property type="match status" value="1"/>
</dbReference>
<evidence type="ECO:0000256" key="5">
    <source>
        <dbReference type="ARBA" id="ARBA00023004"/>
    </source>
</evidence>
<evidence type="ECO:0000256" key="4">
    <source>
        <dbReference type="ARBA" id="ARBA00022982"/>
    </source>
</evidence>
<feature type="region of interest" description="Disordered" evidence="7">
    <location>
        <begin position="86"/>
        <end position="111"/>
    </location>
</feature>
<evidence type="ECO:0000256" key="8">
    <source>
        <dbReference type="SAM" id="Phobius"/>
    </source>
</evidence>
<dbReference type="InterPro" id="IPR002327">
    <property type="entry name" value="Cyt_c_1A/1B"/>
</dbReference>
<feature type="transmembrane region" description="Helical" evidence="8">
    <location>
        <begin position="37"/>
        <end position="57"/>
    </location>
</feature>
<dbReference type="Pfam" id="PF00034">
    <property type="entry name" value="Cytochrom_C"/>
    <property type="match status" value="1"/>
</dbReference>
<sequence length="225" mass="23667">MILEIRASKRIDARNGQIENANRGGAMLKTHMMKLGAALFGVVLFYGFISMTSAALFTTRPATAVPVGEDGRALAMDPNVVLAEAAPTSSATPAPAADDAAPAAEEPAEALAPRTEIDPATIVGDATAGEAVFQKNCKTCHKVDGKNAVGPHLDGVVGRATATVEGFKYSKGMQAHTGYWTAERMTAYLTDPKAEVPKNKMAFAGFKDDTTSIENVIAYLYSLSQ</sequence>
<dbReference type="Gene3D" id="1.10.760.10">
    <property type="entry name" value="Cytochrome c-like domain"/>
    <property type="match status" value="1"/>
</dbReference>
<evidence type="ECO:0000256" key="7">
    <source>
        <dbReference type="SAM" id="MobiDB-lite"/>
    </source>
</evidence>
<keyword evidence="5 6" id="KW-0408">Iron</keyword>
<keyword evidence="2 6" id="KW-0349">Heme</keyword>
<keyword evidence="11" id="KW-1185">Reference proteome</keyword>
<dbReference type="PRINTS" id="PR00604">
    <property type="entry name" value="CYTCHRMECIAB"/>
</dbReference>
<evidence type="ECO:0000256" key="6">
    <source>
        <dbReference type="PROSITE-ProRule" id="PRU00433"/>
    </source>
</evidence>
<feature type="domain" description="Cytochrome c" evidence="9">
    <location>
        <begin position="124"/>
        <end position="224"/>
    </location>
</feature>
<gene>
    <name evidence="10" type="ORF">ACFSM0_05160</name>
</gene>
<keyword evidence="8" id="KW-1133">Transmembrane helix</keyword>
<keyword evidence="8" id="KW-0472">Membrane</keyword>
<dbReference type="PROSITE" id="PS51007">
    <property type="entry name" value="CYTC"/>
    <property type="match status" value="1"/>
</dbReference>
<dbReference type="Proteomes" id="UP001597413">
    <property type="component" value="Unassembled WGS sequence"/>
</dbReference>
<dbReference type="RefSeq" id="WP_377388015.1">
    <property type="nucleotide sequence ID" value="NZ_JBHUIX010000005.1"/>
</dbReference>
<accession>A0ABW5A5M9</accession>
<evidence type="ECO:0000256" key="3">
    <source>
        <dbReference type="ARBA" id="ARBA00022723"/>
    </source>
</evidence>
<dbReference type="InterPro" id="IPR036909">
    <property type="entry name" value="Cyt_c-like_dom_sf"/>
</dbReference>
<organism evidence="10 11">
    <name type="scientific">Rhodobacter lacus</name>
    <dbReference type="NCBI Taxonomy" id="1641972"/>
    <lineage>
        <taxon>Bacteria</taxon>
        <taxon>Pseudomonadati</taxon>
        <taxon>Pseudomonadota</taxon>
        <taxon>Alphaproteobacteria</taxon>
        <taxon>Rhodobacterales</taxon>
        <taxon>Rhodobacter group</taxon>
        <taxon>Rhodobacter</taxon>
    </lineage>
</organism>
<protein>
    <submittedName>
        <fullName evidence="10">C-type cytochrome</fullName>
    </submittedName>
</protein>